<dbReference type="Gene3D" id="1.20.150.20">
    <property type="entry name" value="ATP synthase alpha/beta chain, C-terminal domain"/>
    <property type="match status" value="1"/>
</dbReference>
<dbReference type="InterPro" id="IPR038376">
    <property type="entry name" value="ATP_synth_asu_C_sf"/>
</dbReference>
<dbReference type="CDD" id="cd18113">
    <property type="entry name" value="ATP-synt_F1_alpha_C"/>
    <property type="match status" value="1"/>
</dbReference>
<dbReference type="GO" id="GO:0005886">
    <property type="term" value="C:plasma membrane"/>
    <property type="evidence" value="ECO:0007669"/>
    <property type="project" value="UniProtKB-SubCell"/>
</dbReference>
<feature type="domain" description="ATP synthase alpha subunit C-terminal" evidence="14">
    <location>
        <begin position="370"/>
        <end position="492"/>
    </location>
</feature>
<evidence type="ECO:0000313" key="16">
    <source>
        <dbReference type="EMBL" id="OGK28214.1"/>
    </source>
</evidence>
<dbReference type="InterPro" id="IPR020003">
    <property type="entry name" value="ATPase_a/bsu_AS"/>
</dbReference>
<dbReference type="GO" id="GO:0005524">
    <property type="term" value="F:ATP binding"/>
    <property type="evidence" value="ECO:0007669"/>
    <property type="project" value="UniProtKB-UniRule"/>
</dbReference>
<dbReference type="Pfam" id="PF00006">
    <property type="entry name" value="ATP-synt_ab"/>
    <property type="match status" value="1"/>
</dbReference>
<dbReference type="Gene3D" id="3.40.50.300">
    <property type="entry name" value="P-loop containing nucleotide triphosphate hydrolases"/>
    <property type="match status" value="1"/>
</dbReference>
<dbReference type="Gene3D" id="2.40.30.20">
    <property type="match status" value="1"/>
</dbReference>
<dbReference type="GO" id="GO:0043531">
    <property type="term" value="F:ADP binding"/>
    <property type="evidence" value="ECO:0007669"/>
    <property type="project" value="TreeGrafter"/>
</dbReference>
<proteinExistence type="inferred from homology"/>
<keyword evidence="7 11" id="KW-0406">Ion transport</keyword>
<keyword evidence="10 11" id="KW-0066">ATP synthesis</keyword>
<comment type="similarity">
    <text evidence="2 11">Belongs to the ATPase alpha/beta chains family.</text>
</comment>
<dbReference type="GO" id="GO:0046933">
    <property type="term" value="F:proton-transporting ATP synthase activity, rotational mechanism"/>
    <property type="evidence" value="ECO:0007669"/>
    <property type="project" value="UniProtKB-UniRule"/>
</dbReference>
<dbReference type="SUPFAM" id="SSF50615">
    <property type="entry name" value="N-terminal domain of alpha and beta subunits of F1 ATP synthase"/>
    <property type="match status" value="1"/>
</dbReference>
<dbReference type="InterPro" id="IPR000194">
    <property type="entry name" value="ATPase_F1/V1/A1_a/bsu_nucl-bd"/>
</dbReference>
<dbReference type="InterPro" id="IPR036121">
    <property type="entry name" value="ATPase_F1/V1/A1_a/bsu_N_sf"/>
</dbReference>
<evidence type="ECO:0000256" key="10">
    <source>
        <dbReference type="ARBA" id="ARBA00023310"/>
    </source>
</evidence>
<feature type="binding site" evidence="11">
    <location>
        <begin position="168"/>
        <end position="175"/>
    </location>
    <ligand>
        <name>ATP</name>
        <dbReference type="ChEBI" id="CHEBI:30616"/>
    </ligand>
</feature>
<protein>
    <recommendedName>
        <fullName evidence="11">ATP synthase subunit alpha</fullName>
        <ecNumber evidence="11">7.1.2.2</ecNumber>
    </recommendedName>
    <alternativeName>
        <fullName evidence="11">ATP synthase F1 sector subunit alpha</fullName>
    </alternativeName>
    <alternativeName>
        <fullName evidence="11">F-ATPase subunit alpha</fullName>
    </alternativeName>
</protein>
<keyword evidence="6 11" id="KW-1278">Translocase</keyword>
<dbReference type="PANTHER" id="PTHR48082">
    <property type="entry name" value="ATP SYNTHASE SUBUNIT ALPHA, MITOCHONDRIAL"/>
    <property type="match status" value="1"/>
</dbReference>
<name>A0A1F7HB74_9BACT</name>
<keyword evidence="8 11" id="KW-0472">Membrane</keyword>
<organism evidence="16 17">
    <name type="scientific">Candidatus Roizmanbacteria bacterium RIFCSPHIGHO2_02_FULL_39_9</name>
    <dbReference type="NCBI Taxonomy" id="1802040"/>
    <lineage>
        <taxon>Bacteria</taxon>
        <taxon>Candidatus Roizmaniibacteriota</taxon>
    </lineage>
</organism>
<evidence type="ECO:0000313" key="17">
    <source>
        <dbReference type="Proteomes" id="UP000178597"/>
    </source>
</evidence>
<dbReference type="InterPro" id="IPR000793">
    <property type="entry name" value="ATP_synth_asu_C"/>
</dbReference>
<dbReference type="Pfam" id="PF00306">
    <property type="entry name" value="ATP-synt_ab_C"/>
    <property type="match status" value="1"/>
</dbReference>
<dbReference type="CDD" id="cd01132">
    <property type="entry name" value="F1-ATPase_alpha_CD"/>
    <property type="match status" value="1"/>
</dbReference>
<keyword evidence="4 11" id="KW-0547">Nucleotide-binding</keyword>
<evidence type="ECO:0000256" key="1">
    <source>
        <dbReference type="ARBA" id="ARBA00004370"/>
    </source>
</evidence>
<dbReference type="SUPFAM" id="SSF47917">
    <property type="entry name" value="C-terminal domain of alpha and beta subunits of F1 ATP synthase"/>
    <property type="match status" value="1"/>
</dbReference>
<dbReference type="STRING" id="1802040.A3C28_05085"/>
<dbReference type="InterPro" id="IPR004100">
    <property type="entry name" value="ATPase_F1/V1/A1_a/bsu_N"/>
</dbReference>
<comment type="subcellular location">
    <subcellularLocation>
        <location evidence="11">Cell membrane</location>
        <topology evidence="11">Peripheral membrane protein</topology>
    </subcellularLocation>
    <subcellularLocation>
        <location evidence="1">Membrane</location>
    </subcellularLocation>
</comment>
<evidence type="ECO:0000259" key="13">
    <source>
        <dbReference type="Pfam" id="PF00006"/>
    </source>
</evidence>
<dbReference type="PANTHER" id="PTHR48082:SF2">
    <property type="entry name" value="ATP SYNTHASE SUBUNIT ALPHA, MITOCHONDRIAL"/>
    <property type="match status" value="1"/>
</dbReference>
<keyword evidence="9 11" id="KW-0139">CF(1)</keyword>
<evidence type="ECO:0000256" key="4">
    <source>
        <dbReference type="ARBA" id="ARBA00022741"/>
    </source>
</evidence>
<sequence>MKVLDEYLKTIEKELNQTKREVKTEEIGFVNEVHDGVTLLSGLQNVTYGEIIEFQSGSRGLVIDLTEESVGAIILGDYLNIREGDTAKATGMTLSVPVSGDLLGRVIDPIGQPVDGKNKIKPEKFNPIEKIAPGVVFRKPVVVPVQTGIKAIDALVPIGRGQRELIIGDRGTGKTTIALDTILNQKNENLICIYCAIGQKRSKVASTVELLRKSGALEYTVVVTASASDSATLQYLAPYAASAIGEYFMEKGKDALVVYDDLTKHAWAYRQISLVLRRPAGREAYPGDIFYLHSRLLERACRLNEEMGGGSLTALPIIETLEGDLSAYIPTNVISITDGQISLETDLFNAGVRPAINVGLSVSRVGANAQTKAMKQVAGKLKLDLAQYRDMAAFSQFESDLDEQTKNFLNRGARMTQILKQKKNYPYSLAQEVVVIWAASNGYLDKLALDKVEEFENKLLDNLKTSGKPLLDRIQKNKKLEEKDEQELKKIVLDNLE</sequence>
<dbReference type="HAMAP" id="MF_01346">
    <property type="entry name" value="ATP_synth_alpha_bact"/>
    <property type="match status" value="1"/>
</dbReference>
<keyword evidence="11" id="KW-0375">Hydrogen ion transport</keyword>
<dbReference type="AlphaFoldDB" id="A0A1F7HB74"/>
<dbReference type="SUPFAM" id="SSF52540">
    <property type="entry name" value="P-loop containing nucleoside triphosphate hydrolases"/>
    <property type="match status" value="1"/>
</dbReference>
<comment type="catalytic activity">
    <reaction evidence="11">
        <text>ATP + H2O + 4 H(+)(in) = ADP + phosphate + 5 H(+)(out)</text>
        <dbReference type="Rhea" id="RHEA:57720"/>
        <dbReference type="ChEBI" id="CHEBI:15377"/>
        <dbReference type="ChEBI" id="CHEBI:15378"/>
        <dbReference type="ChEBI" id="CHEBI:30616"/>
        <dbReference type="ChEBI" id="CHEBI:43474"/>
        <dbReference type="ChEBI" id="CHEBI:456216"/>
        <dbReference type="EC" id="7.1.2.2"/>
    </reaction>
</comment>
<dbReference type="InterPro" id="IPR023366">
    <property type="entry name" value="ATP_synth_asu-like_sf"/>
</dbReference>
<feature type="coiled-coil region" evidence="12">
    <location>
        <begin position="1"/>
        <end position="28"/>
    </location>
</feature>
<dbReference type="GO" id="GO:0045259">
    <property type="term" value="C:proton-transporting ATP synthase complex"/>
    <property type="evidence" value="ECO:0007669"/>
    <property type="project" value="UniProtKB-KW"/>
</dbReference>
<dbReference type="NCBIfam" id="TIGR00962">
    <property type="entry name" value="atpA"/>
    <property type="match status" value="1"/>
</dbReference>
<dbReference type="Pfam" id="PF02874">
    <property type="entry name" value="ATP-synt_ab_N"/>
    <property type="match status" value="1"/>
</dbReference>
<feature type="domain" description="ATPase F1/V1/A1 complex alpha/beta subunit N-terminal" evidence="15">
    <location>
        <begin position="24"/>
        <end position="91"/>
    </location>
</feature>
<dbReference type="NCBIfam" id="NF009884">
    <property type="entry name" value="PRK13343.1"/>
    <property type="match status" value="1"/>
</dbReference>
<evidence type="ECO:0000256" key="9">
    <source>
        <dbReference type="ARBA" id="ARBA00023196"/>
    </source>
</evidence>
<dbReference type="FunFam" id="1.20.150.20:FF:000001">
    <property type="entry name" value="ATP synthase subunit alpha"/>
    <property type="match status" value="1"/>
</dbReference>
<dbReference type="EMBL" id="MFZP01000007">
    <property type="protein sequence ID" value="OGK28214.1"/>
    <property type="molecule type" value="Genomic_DNA"/>
</dbReference>
<keyword evidence="3 11" id="KW-0813">Transport</keyword>
<keyword evidence="11" id="KW-1003">Cell membrane</keyword>
<reference evidence="16 17" key="1">
    <citation type="journal article" date="2016" name="Nat. Commun.">
        <title>Thousands of microbial genomes shed light on interconnected biogeochemical processes in an aquifer system.</title>
        <authorList>
            <person name="Anantharaman K."/>
            <person name="Brown C.T."/>
            <person name="Hug L.A."/>
            <person name="Sharon I."/>
            <person name="Castelle C.J."/>
            <person name="Probst A.J."/>
            <person name="Thomas B.C."/>
            <person name="Singh A."/>
            <person name="Wilkins M.J."/>
            <person name="Karaoz U."/>
            <person name="Brodie E.L."/>
            <person name="Williams K.H."/>
            <person name="Hubbard S.S."/>
            <person name="Banfield J.F."/>
        </authorList>
    </citation>
    <scope>NUCLEOTIDE SEQUENCE [LARGE SCALE GENOMIC DNA]</scope>
</reference>
<dbReference type="InterPro" id="IPR027417">
    <property type="entry name" value="P-loop_NTPase"/>
</dbReference>
<evidence type="ECO:0000256" key="2">
    <source>
        <dbReference type="ARBA" id="ARBA00008936"/>
    </source>
</evidence>
<evidence type="ECO:0000259" key="15">
    <source>
        <dbReference type="Pfam" id="PF02874"/>
    </source>
</evidence>
<dbReference type="FunFam" id="3.40.50.300:FF:000002">
    <property type="entry name" value="ATP synthase subunit alpha"/>
    <property type="match status" value="1"/>
</dbReference>
<evidence type="ECO:0000256" key="12">
    <source>
        <dbReference type="SAM" id="Coils"/>
    </source>
</evidence>
<evidence type="ECO:0000256" key="5">
    <source>
        <dbReference type="ARBA" id="ARBA00022840"/>
    </source>
</evidence>
<dbReference type="InterPro" id="IPR005294">
    <property type="entry name" value="ATP_synth_F1_asu"/>
</dbReference>
<keyword evidence="12" id="KW-0175">Coiled coil</keyword>
<accession>A0A1F7HB74</accession>
<dbReference type="InterPro" id="IPR033732">
    <property type="entry name" value="ATP_synth_F1_a_nt-bd_dom"/>
</dbReference>
<evidence type="ECO:0000259" key="14">
    <source>
        <dbReference type="Pfam" id="PF00306"/>
    </source>
</evidence>
<dbReference type="PROSITE" id="PS00152">
    <property type="entry name" value="ATPASE_ALPHA_BETA"/>
    <property type="match status" value="1"/>
</dbReference>
<dbReference type="Proteomes" id="UP000178597">
    <property type="component" value="Unassembled WGS sequence"/>
</dbReference>
<dbReference type="EC" id="7.1.2.2" evidence="11"/>
<comment type="caution">
    <text evidence="16">The sequence shown here is derived from an EMBL/GenBank/DDBJ whole genome shotgun (WGS) entry which is preliminary data.</text>
</comment>
<gene>
    <name evidence="11" type="primary">atpA</name>
    <name evidence="16" type="ORF">A3C28_05085</name>
</gene>
<evidence type="ECO:0000256" key="6">
    <source>
        <dbReference type="ARBA" id="ARBA00022967"/>
    </source>
</evidence>
<evidence type="ECO:0000256" key="11">
    <source>
        <dbReference type="HAMAP-Rule" id="MF_01346"/>
    </source>
</evidence>
<feature type="domain" description="ATPase F1/V1/A1 complex alpha/beta subunit nucleotide-binding" evidence="13">
    <location>
        <begin position="148"/>
        <end position="363"/>
    </location>
</feature>
<evidence type="ECO:0000256" key="8">
    <source>
        <dbReference type="ARBA" id="ARBA00023136"/>
    </source>
</evidence>
<keyword evidence="5 11" id="KW-0067">ATP-binding</keyword>
<feature type="site" description="Required for activity" evidence="11">
    <location>
        <position position="361"/>
    </location>
</feature>
<evidence type="ECO:0000256" key="3">
    <source>
        <dbReference type="ARBA" id="ARBA00022448"/>
    </source>
</evidence>
<evidence type="ECO:0000256" key="7">
    <source>
        <dbReference type="ARBA" id="ARBA00023065"/>
    </source>
</evidence>
<comment type="function">
    <text evidence="11">Produces ATP from ADP in the presence of a proton gradient across the membrane. The alpha chain is a regulatory subunit.</text>
</comment>